<keyword evidence="3" id="KW-1185">Reference proteome</keyword>
<proteinExistence type="predicted"/>
<evidence type="ECO:0000313" key="1">
    <source>
        <dbReference type="EMBL" id="ALR99974.1"/>
    </source>
</evidence>
<dbReference type="EMBL" id="JXLC01000004">
    <property type="protein sequence ID" value="OJG92717.1"/>
    <property type="molecule type" value="Genomic_DNA"/>
</dbReference>
<evidence type="ECO:0000313" key="3">
    <source>
        <dbReference type="Proteomes" id="UP000065511"/>
    </source>
</evidence>
<sequence>MKKEGQSLKVIPYQDITDLQHTLDRLQSWEEPLAVLDHFFQFRKGPINKKQVVKEYYACGHLFHAFFEEFIRLMEIDEEKVRKLDGERKILGELLKK</sequence>
<dbReference type="AlphaFoldDB" id="A0A0S3K6U0"/>
<dbReference type="Proteomes" id="UP000065511">
    <property type="component" value="Chromosome"/>
</dbReference>
<evidence type="ECO:0000313" key="4">
    <source>
        <dbReference type="Proteomes" id="UP000183039"/>
    </source>
</evidence>
<dbReference type="RefSeq" id="WP_071876717.1">
    <property type="nucleotide sequence ID" value="NZ_JXLC01000004.1"/>
</dbReference>
<accession>A0A0S3K6U0</accession>
<dbReference type="OrthoDB" id="2184907at2"/>
<reference evidence="2 4" key="1">
    <citation type="submission" date="2014-12" db="EMBL/GenBank/DDBJ databases">
        <title>Draft genome sequences of 29 type strains of Enterococci.</title>
        <authorList>
            <person name="Zhong Z."/>
            <person name="Sun Z."/>
            <person name="Liu W."/>
            <person name="Zhang W."/>
            <person name="Zhang H."/>
        </authorList>
    </citation>
    <scope>NUCLEOTIDE SEQUENCE [LARGE SCALE GENOMIC DNA]</scope>
    <source>
        <strain evidence="2 4">DSM 22801</strain>
    </source>
</reference>
<name>A0A0S3K6U0_9ENTE</name>
<dbReference type="Proteomes" id="UP000183039">
    <property type="component" value="Unassembled WGS sequence"/>
</dbReference>
<protein>
    <submittedName>
        <fullName evidence="2">Uncharacterized protein</fullName>
    </submittedName>
</protein>
<organism evidence="2 4">
    <name type="scientific">Enterococcus silesiacus</name>
    <dbReference type="NCBI Taxonomy" id="332949"/>
    <lineage>
        <taxon>Bacteria</taxon>
        <taxon>Bacillati</taxon>
        <taxon>Bacillota</taxon>
        <taxon>Bacilli</taxon>
        <taxon>Lactobacillales</taxon>
        <taxon>Enterococcaceae</taxon>
        <taxon>Enterococcus</taxon>
    </lineage>
</organism>
<evidence type="ECO:0000313" key="2">
    <source>
        <dbReference type="EMBL" id="OJG92717.1"/>
    </source>
</evidence>
<gene>
    <name evidence="1" type="ORF">ATZ33_00825</name>
    <name evidence="2" type="ORF">RV15_GL002662</name>
</gene>
<reference evidence="1 3" key="2">
    <citation type="submission" date="2015-12" db="EMBL/GenBank/DDBJ databases">
        <authorList>
            <person name="Lauer A."/>
            <person name="Humrighouse B."/>
            <person name="Loparev V."/>
            <person name="Shewmaker P.L."/>
            <person name="Whitney A.M."/>
            <person name="McLaughlin R.W."/>
        </authorList>
    </citation>
    <scope>NUCLEOTIDE SEQUENCE [LARGE SCALE GENOMIC DNA]</scope>
    <source>
        <strain evidence="1 3">LMG 23085</strain>
    </source>
</reference>
<dbReference type="EMBL" id="CP013614">
    <property type="protein sequence ID" value="ALR99974.1"/>
    <property type="molecule type" value="Genomic_DNA"/>
</dbReference>
<dbReference type="KEGG" id="ess:ATZ33_00825"/>